<evidence type="ECO:0000313" key="8">
    <source>
        <dbReference type="Proteomes" id="UP000005234"/>
    </source>
</evidence>
<evidence type="ECO:0000256" key="2">
    <source>
        <dbReference type="ARBA" id="ARBA00022729"/>
    </source>
</evidence>
<evidence type="ECO:0000256" key="1">
    <source>
        <dbReference type="ARBA" id="ARBA00008668"/>
    </source>
</evidence>
<dbReference type="PROSITE" id="PS51208">
    <property type="entry name" value="AUTOTRANSPORTER"/>
    <property type="match status" value="1"/>
</dbReference>
<dbReference type="CDD" id="cd01847">
    <property type="entry name" value="Triacylglycerol_lipase_like"/>
    <property type="match status" value="1"/>
</dbReference>
<reference evidence="7" key="1">
    <citation type="submission" date="2012-02" db="EMBL/GenBank/DDBJ databases">
        <title>The complete genome of Frateuria aurantia DSM 6220.</title>
        <authorList>
            <consortium name="US DOE Joint Genome Institute (JGI-PGF)"/>
            <person name="Lucas S."/>
            <person name="Copeland A."/>
            <person name="Lapidus A."/>
            <person name="Glavina del Rio T."/>
            <person name="Dalin E."/>
            <person name="Tice H."/>
            <person name="Bruce D."/>
            <person name="Goodwin L."/>
            <person name="Pitluck S."/>
            <person name="Peters L."/>
            <person name="Ovchinnikova G."/>
            <person name="Teshima H."/>
            <person name="Kyrpides N."/>
            <person name="Mavromatis K."/>
            <person name="Ivanova N."/>
            <person name="Brettin T."/>
            <person name="Detter J.C."/>
            <person name="Han C."/>
            <person name="Larimer F."/>
            <person name="Land M."/>
            <person name="Hauser L."/>
            <person name="Markowitz V."/>
            <person name="Cheng J.-F."/>
            <person name="Hugenholtz P."/>
            <person name="Woyke T."/>
            <person name="Wu D."/>
            <person name="Brambilla E."/>
            <person name="Klenk H.-P."/>
            <person name="Eisen J.A."/>
        </authorList>
    </citation>
    <scope>NUCLEOTIDE SEQUENCE</scope>
    <source>
        <strain evidence="7">DSM 6220</strain>
    </source>
</reference>
<dbReference type="PROSITE" id="PS51257">
    <property type="entry name" value="PROKAR_LIPOPROTEIN"/>
    <property type="match status" value="1"/>
</dbReference>
<dbReference type="eggNOG" id="COG5571">
    <property type="taxonomic scope" value="Bacteria"/>
</dbReference>
<dbReference type="Proteomes" id="UP000005234">
    <property type="component" value="Chromosome"/>
</dbReference>
<feature type="domain" description="Autotransporter" evidence="6">
    <location>
        <begin position="328"/>
        <end position="606"/>
    </location>
</feature>
<proteinExistence type="inferred from homology"/>
<gene>
    <name evidence="7" type="ordered locus">Fraau_0162</name>
</gene>
<dbReference type="Gene3D" id="2.40.128.130">
    <property type="entry name" value="Autotransporter beta-domain"/>
    <property type="match status" value="1"/>
</dbReference>
<dbReference type="Pfam" id="PF03797">
    <property type="entry name" value="Autotransporter"/>
    <property type="match status" value="1"/>
</dbReference>
<dbReference type="eggNOG" id="COG3240">
    <property type="taxonomic scope" value="Bacteria"/>
</dbReference>
<keyword evidence="8" id="KW-1185">Reference proteome</keyword>
<dbReference type="PIRSF" id="PIRSF037375">
    <property type="entry name" value="Autotrns_EstA"/>
    <property type="match status" value="1"/>
</dbReference>
<dbReference type="InterPro" id="IPR005546">
    <property type="entry name" value="Autotransporte_beta"/>
</dbReference>
<evidence type="ECO:0000259" key="6">
    <source>
        <dbReference type="PROSITE" id="PS51208"/>
    </source>
</evidence>
<protein>
    <submittedName>
        <fullName evidence="7">Phospholipase/lecithinase/hemolysin</fullName>
    </submittedName>
</protein>
<dbReference type="Pfam" id="PF00657">
    <property type="entry name" value="Lipase_GDSL"/>
    <property type="match status" value="1"/>
</dbReference>
<feature type="signal peptide" evidence="5">
    <location>
        <begin position="1"/>
        <end position="24"/>
    </location>
</feature>
<dbReference type="InterPro" id="IPR036514">
    <property type="entry name" value="SGNH_hydro_sf"/>
</dbReference>
<organism evidence="7 8">
    <name type="scientific">Frateuria aurantia (strain ATCC 33424 / DSM 6220 / KCTC 2777 / LMG 1558 / NBRC 3245 / NCIMB 13370)</name>
    <name type="common">Acetobacter aurantius</name>
    <dbReference type="NCBI Taxonomy" id="767434"/>
    <lineage>
        <taxon>Bacteria</taxon>
        <taxon>Pseudomonadati</taxon>
        <taxon>Pseudomonadota</taxon>
        <taxon>Gammaproteobacteria</taxon>
        <taxon>Lysobacterales</taxon>
        <taxon>Rhodanobacteraceae</taxon>
        <taxon>Frateuria</taxon>
    </lineage>
</organism>
<sequence length="606" mass="63235">MTSTRLLQAAAYCLGLGSLACAHASGFDRMVSFGDSLSDNGNISSLLFPGGPVMRFTTNPGEVAVEHIADHYGLSLKPSSQGGTDYAWGGAESASTGSFLGLSLPSSASQIETYLTAQQGHAAPRALYTVWIGANDLFAELQSSSSTLTTRAAAAATASATGSQLATLQHAGARYVVVFNLPDLGATPAYLGSAQATQATATSQAYNQQLNQAVSHMGNGIIPVNVYALLNQVMADPARYGFGNVSQPACTTSSSILCSAATLVSPAASSNYLFADSVHPTTAAHALLAEAVLSELAAPAQISLLREAPLASIQAQNQVLSQQMLNDRFGASTRAFAAVSYTDQHFNGGSAPAGASHDSQLSLGTDARINDRFSVGLALGASQNNASLGSAGGYRLRDVSGSGYAFYHAGGGYLGAFASAGQLNFSQIDRRFNLGTASVSETGSTHGSHLGTGLQGGWIFGSGAITHGPVAGIEWDSIHVDGYRETGRDATSMWFASQQRLALISHTGWRLQGSVQAGPVRLDPMLEIDWNHDSRARPDAVTAGLDSLAGHFTLDGFAPDRNWFSGRIGLRAQFSPRLQAWLGYSGRVADRSQRMNSYDLGLKFTL</sequence>
<dbReference type="KEGG" id="fau:Fraau_0162"/>
<dbReference type="OrthoDB" id="5292073at2"/>
<dbReference type="HOGENOM" id="CLU_023098_3_0_6"/>
<dbReference type="AlphaFoldDB" id="H8L0N3"/>
<dbReference type="EMBL" id="CP003350">
    <property type="protein sequence ID" value="AFC84659.1"/>
    <property type="molecule type" value="Genomic_DNA"/>
</dbReference>
<dbReference type="PANTHER" id="PTHR45648">
    <property type="entry name" value="GDSL LIPASE/ACYLHYDROLASE FAMILY PROTEIN (AFU_ORTHOLOGUE AFUA_4G14700)"/>
    <property type="match status" value="1"/>
</dbReference>
<evidence type="ECO:0000256" key="3">
    <source>
        <dbReference type="ARBA" id="ARBA00022801"/>
    </source>
</evidence>
<accession>H8L0N3</accession>
<name>H8L0N3_FRAAD</name>
<dbReference type="InterPro" id="IPR051058">
    <property type="entry name" value="GDSL_Est/Lipase"/>
</dbReference>
<evidence type="ECO:0000256" key="4">
    <source>
        <dbReference type="PIRSR" id="PIRSR037375-1"/>
    </source>
</evidence>
<feature type="active site" evidence="4">
    <location>
        <position position="276"/>
    </location>
</feature>
<dbReference type="InterPro" id="IPR036709">
    <property type="entry name" value="Autotransporte_beta_dom_sf"/>
</dbReference>
<feature type="chain" id="PRO_5003614100" evidence="5">
    <location>
        <begin position="25"/>
        <end position="606"/>
    </location>
</feature>
<dbReference type="RefSeq" id="WP_014401665.1">
    <property type="nucleotide sequence ID" value="NC_017033.1"/>
</dbReference>
<evidence type="ECO:0000256" key="5">
    <source>
        <dbReference type="SAM" id="SignalP"/>
    </source>
</evidence>
<dbReference type="GO" id="GO:0016788">
    <property type="term" value="F:hydrolase activity, acting on ester bonds"/>
    <property type="evidence" value="ECO:0007669"/>
    <property type="project" value="InterPro"/>
</dbReference>
<dbReference type="InterPro" id="IPR017186">
    <property type="entry name" value="Lipase_autotranspt_EstA"/>
</dbReference>
<keyword evidence="3" id="KW-0378">Hydrolase</keyword>
<feature type="active site" description="Nucleophile" evidence="4">
    <location>
        <position position="36"/>
    </location>
</feature>
<dbReference type="SMART" id="SM00869">
    <property type="entry name" value="Autotransporter"/>
    <property type="match status" value="1"/>
</dbReference>
<keyword evidence="2 5" id="KW-0732">Signal</keyword>
<comment type="similarity">
    <text evidence="1">Belongs to the 'GDSL' lipolytic enzyme family.</text>
</comment>
<dbReference type="SUPFAM" id="SSF103515">
    <property type="entry name" value="Autotransporter"/>
    <property type="match status" value="1"/>
</dbReference>
<feature type="active site" evidence="4">
    <location>
        <position position="279"/>
    </location>
</feature>
<dbReference type="InterPro" id="IPR001087">
    <property type="entry name" value="GDSL"/>
</dbReference>
<dbReference type="PANTHER" id="PTHR45648:SF22">
    <property type="entry name" value="GDSL LIPASE_ACYLHYDROLASE FAMILY PROTEIN (AFU_ORTHOLOGUE AFUA_4G14700)"/>
    <property type="match status" value="1"/>
</dbReference>
<evidence type="ECO:0000313" key="7">
    <source>
        <dbReference type="EMBL" id="AFC84659.1"/>
    </source>
</evidence>
<dbReference type="Gene3D" id="3.40.50.1110">
    <property type="entry name" value="SGNH hydrolase"/>
    <property type="match status" value="1"/>
</dbReference>
<dbReference type="STRING" id="767434.Fraau_0162"/>
<dbReference type="SUPFAM" id="SSF52266">
    <property type="entry name" value="SGNH hydrolase"/>
    <property type="match status" value="1"/>
</dbReference>